<dbReference type="InterPro" id="IPR004991">
    <property type="entry name" value="Aerolysin-like"/>
</dbReference>
<dbReference type="AlphaFoldDB" id="A0A147BU10"/>
<feature type="chain" id="PRO_5007542905" evidence="1">
    <location>
        <begin position="30"/>
        <end position="300"/>
    </location>
</feature>
<dbReference type="SUPFAM" id="SSF56973">
    <property type="entry name" value="Aerolisin/ETX pore-forming domain"/>
    <property type="match status" value="1"/>
</dbReference>
<feature type="signal peptide" evidence="1">
    <location>
        <begin position="1"/>
        <end position="29"/>
    </location>
</feature>
<evidence type="ECO:0000313" key="2">
    <source>
        <dbReference type="EMBL" id="JAR94223.1"/>
    </source>
</evidence>
<keyword evidence="1" id="KW-0732">Signal</keyword>
<dbReference type="EMBL" id="GEGO01001181">
    <property type="protein sequence ID" value="JAR94223.1"/>
    <property type="molecule type" value="Transcribed_RNA"/>
</dbReference>
<accession>A0A147BU10</accession>
<evidence type="ECO:0000256" key="1">
    <source>
        <dbReference type="SAM" id="SignalP"/>
    </source>
</evidence>
<reference evidence="2" key="1">
    <citation type="journal article" date="2018" name="PLoS Negl. Trop. Dis.">
        <title>Sialome diversity of ticks revealed by RNAseq of single tick salivary glands.</title>
        <authorList>
            <person name="Perner J."/>
            <person name="Kropackova S."/>
            <person name="Kopacek P."/>
            <person name="Ribeiro J.M."/>
        </authorList>
    </citation>
    <scope>NUCLEOTIDE SEQUENCE</scope>
    <source>
        <strain evidence="2">Siblings of single egg batch collected in Ceske Budejovice</strain>
        <tissue evidence="2">Salivary glands</tissue>
    </source>
</reference>
<organism evidence="2">
    <name type="scientific">Ixodes ricinus</name>
    <name type="common">Common tick</name>
    <name type="synonym">Acarus ricinus</name>
    <dbReference type="NCBI Taxonomy" id="34613"/>
    <lineage>
        <taxon>Eukaryota</taxon>
        <taxon>Metazoa</taxon>
        <taxon>Ecdysozoa</taxon>
        <taxon>Arthropoda</taxon>
        <taxon>Chelicerata</taxon>
        <taxon>Arachnida</taxon>
        <taxon>Acari</taxon>
        <taxon>Parasitiformes</taxon>
        <taxon>Ixodida</taxon>
        <taxon>Ixodoidea</taxon>
        <taxon>Ixodidae</taxon>
        <taxon>Ixodinae</taxon>
        <taxon>Ixodes</taxon>
    </lineage>
</organism>
<proteinExistence type="predicted"/>
<protein>
    <submittedName>
        <fullName evidence="2">Putative cytotoxin-like protein</fullName>
    </submittedName>
</protein>
<sequence length="300" mass="33363">MLNDRGRTMILQALLHGLVVLSVALASNAKETKPKYFRLTDAMAKFVKVFEGQYKTKVIWTDMWSETKQMKSLFEEKKFYIKVEGGTVVMGDPNTDSGNRSLLYSNLYDNESNTTQTYTVTHTTIRKERSSVRVTDGFSLGMETSGGLSIKEKLFGLAATVGLKYNSDNTSTDTATKLKTFAVATGVNVPSKRTVRVEWFATTAQSDIDWTCAFTISGYFAMGLNETFQGNKVLIIPAYYLTLANQELQKVGPRHALFVARGVFKKVLVPGSDIYTNDVTDTMNKTKMDASGRSRISGEF</sequence>
<name>A0A147BU10_IXORI</name>
<dbReference type="Pfam" id="PF03318">
    <property type="entry name" value="ETX_MTX2"/>
    <property type="match status" value="1"/>
</dbReference>
<dbReference type="Gene3D" id="2.170.15.10">
    <property type="entry name" value="Proaerolysin, chain A, domain 3"/>
    <property type="match status" value="1"/>
</dbReference>